<gene>
    <name evidence="4" type="ORF">BN1204_018160</name>
    <name evidence="3" type="ORF">NCLIV_0181</name>
</gene>
<dbReference type="GO" id="GO:0004843">
    <property type="term" value="F:cysteine-type deubiquitinase activity"/>
    <property type="evidence" value="ECO:0007669"/>
    <property type="project" value="TreeGrafter"/>
</dbReference>
<feature type="compositionally biased region" description="Low complexity" evidence="1">
    <location>
        <begin position="1025"/>
        <end position="1038"/>
    </location>
</feature>
<dbReference type="GO" id="GO:0016579">
    <property type="term" value="P:protein deubiquitination"/>
    <property type="evidence" value="ECO:0007669"/>
    <property type="project" value="TreeGrafter"/>
</dbReference>
<dbReference type="GO" id="GO:0006508">
    <property type="term" value="P:proteolysis"/>
    <property type="evidence" value="ECO:0007669"/>
    <property type="project" value="UniProtKB-KW"/>
</dbReference>
<sequence>MKNGTEVAASCAVVAESSRVEAAALLLSATKSSRTGKKKIPESSQCSSTRTAPTRASETSKSRSYSERYGGNRVSQVSSPKVAAAEDKKKERSARLSSSTRTASSPLSRSPQSRKPRKEQGSAPPRVGPSRVTPPPRSIAAPPCGPAIPSSSLNTRAGLEQKGGQGPEGKSPEADVRGADAPAEPGNKSTNTSPALSCTKPNQTEDKSRSTRHSVGAVKGTPKAKEGRDKRSGEPPELECAFSASESVDREVALEAGEAAESQDACESEEKREDGAAAACEEKKASEVPGAAVERKGTRGASARGTRRPDSAPSPGSSRSATPQAAAALRGQLRPSEAAAPGREKDEDEQDGEKKIEETHVDSADLRSRSNSASSVSNSNSSSSASTACSVSKEFDLRGLKARPPWWQDLVKRQVEGDGNCMFRSFSDQLYGTQDYHFYIRQMAVEVMRIKQREFEPFVDEADGPSFEAYLAKIATAGEWADDRELRALSMLYDFSIEIYDDSFHVRKTFYEDERDDRDGQKPTVRLIWSATPGHYSSVQRLSTPFPLSQDNPVGTLEYLGLRRLLHLEQAIDDESAALDAAEQTRLAAEWGLEPAELQALAEQQRQLFAEAAAAGKQKNRPHKKAQDICNRIWALFEASRATATDPKQRPHPLGASQDARGPGAEPKTSAGASRTCLLPPYTVPVTNARLVLGEFHAGFQHPPNVGELRVDAERTGAAPGERWRGGPAFQLGSGRRVEETPGGPSAQNGIPSTRVSSAAPRTAPVALSATDSPQAPTGSVARRLGSPGGPGRLGVSQSMADGERTAAAGAAPNAKPRHAASSFFVPISGNAPPYIGAYGAVEHASPGTVWGTGNPLYWPATQQTYTPDQQRLRHEYLSQQKLKQLWQESGTKAGRPGSGGQASGLPFVGNSASGSETCVSTSYPVPTASQGLLMAGTGLAASLSSRKMSSASTAASASPGPPAHLHQKYPFPDDKLGGVFALPTPATVETTGSRPFPAGSATGGSSAAARQSTPASFASSAQPGRVAASSASSGSVRLADGAGGMSRPDAARSDVRSHEASRVGGVLGRTNGVAGVVTRVPSAGIAASSAAKSAARPPFPVSLESEKKADAPVSATAEDPRMRPYAKSPSAANAADSSSLEACMLTSAEFAQMFHTAPTGEAGSEGNSRDAESFSAAWRKASGQLPPESGSSRSSAVPAFAGGNQPNGRGQNESPSTQQVLVPRLSAAGETAAGPWRLASTGDPGVKHCIRRPDGVYVQVDPSQVVAGYPVVTGAGFSSRVVLPGASSSGVAYSRQTPHSAAARRVVGFTRKGTPGTESASERSSGITLVGSDGSPTGVAPTGSWLGNWLRHTASSR</sequence>
<feature type="compositionally biased region" description="Basic and acidic residues" evidence="1">
    <location>
        <begin position="268"/>
        <end position="286"/>
    </location>
</feature>
<organism evidence="3 5">
    <name type="scientific">Neospora caninum (strain Liverpool)</name>
    <dbReference type="NCBI Taxonomy" id="572307"/>
    <lineage>
        <taxon>Eukaryota</taxon>
        <taxon>Sar</taxon>
        <taxon>Alveolata</taxon>
        <taxon>Apicomplexa</taxon>
        <taxon>Conoidasida</taxon>
        <taxon>Coccidia</taxon>
        <taxon>Eucoccidiorida</taxon>
        <taxon>Eimeriorina</taxon>
        <taxon>Sarcocystidae</taxon>
        <taxon>Neospora</taxon>
    </lineage>
</organism>
<dbReference type="GeneID" id="13444814"/>
<feature type="compositionally biased region" description="Polar residues" evidence="1">
    <location>
        <begin position="1011"/>
        <end position="1023"/>
    </location>
</feature>
<feature type="compositionally biased region" description="Polar residues" evidence="1">
    <location>
        <begin position="746"/>
        <end position="757"/>
    </location>
</feature>
<protein>
    <submittedName>
        <fullName evidence="3 4">OTU-like cysteine protease domain-containing protein</fullName>
    </submittedName>
</protein>
<keyword evidence="3" id="KW-0645">Protease</keyword>
<feature type="compositionally biased region" description="Polar residues" evidence="1">
    <location>
        <begin position="1317"/>
        <end position="1328"/>
    </location>
</feature>
<keyword evidence="3" id="KW-0378">Hydrolase</keyword>
<feature type="region of interest" description="Disordered" evidence="1">
    <location>
        <begin position="890"/>
        <end position="909"/>
    </location>
</feature>
<feature type="region of interest" description="Disordered" evidence="1">
    <location>
        <begin position="1312"/>
        <end position="1347"/>
    </location>
</feature>
<dbReference type="InterPro" id="IPR050704">
    <property type="entry name" value="Peptidase_C85-like"/>
</dbReference>
<dbReference type="Pfam" id="PF02338">
    <property type="entry name" value="OTU"/>
    <property type="match status" value="1"/>
</dbReference>
<feature type="compositionally biased region" description="Polar residues" evidence="1">
    <location>
        <begin position="187"/>
        <end position="202"/>
    </location>
</feature>
<feature type="region of interest" description="Disordered" evidence="1">
    <location>
        <begin position="643"/>
        <end position="677"/>
    </location>
</feature>
<keyword evidence="5" id="KW-1185">Reference proteome</keyword>
<feature type="compositionally biased region" description="Low complexity" evidence="1">
    <location>
        <begin position="806"/>
        <end position="815"/>
    </location>
</feature>
<reference evidence="4" key="4">
    <citation type="journal article" date="2015" name="PLoS ONE">
        <title>Comprehensive Evaluation of Toxoplasma gondii VEG and Neospora caninum LIV Genomes with Tachyzoite Stage Transcriptome and Proteome Defines Novel Transcript Features.</title>
        <authorList>
            <person name="Ramaprasad A."/>
            <person name="Mourier T."/>
            <person name="Naeem R."/>
            <person name="Malas T.B."/>
            <person name="Moussa E."/>
            <person name="Panigrahi A."/>
            <person name="Vermont S.J."/>
            <person name="Otto T.D."/>
            <person name="Wastling J."/>
            <person name="Pain A."/>
        </authorList>
    </citation>
    <scope>NUCLEOTIDE SEQUENCE</scope>
    <source>
        <strain evidence="4">Liverpool</strain>
    </source>
</reference>
<accession>F0VE82</accession>
<feature type="compositionally biased region" description="Basic and acidic residues" evidence="1">
    <location>
        <begin position="223"/>
        <end position="234"/>
    </location>
</feature>
<feature type="compositionally biased region" description="Low complexity" evidence="1">
    <location>
        <begin position="1086"/>
        <end position="1096"/>
    </location>
</feature>
<name>F0VE82_NEOCL</name>
<evidence type="ECO:0000313" key="4">
    <source>
        <dbReference type="EMBL" id="CEL65987.1"/>
    </source>
</evidence>
<dbReference type="EMBL" id="LN714480">
    <property type="protein sequence ID" value="CEL65987.1"/>
    <property type="molecule type" value="Genomic_DNA"/>
</dbReference>
<evidence type="ECO:0000313" key="5">
    <source>
        <dbReference type="Proteomes" id="UP000007494"/>
    </source>
</evidence>
<feature type="region of interest" description="Disordered" evidence="1">
    <location>
        <begin position="1159"/>
        <end position="1219"/>
    </location>
</feature>
<feature type="region of interest" description="Disordered" evidence="1">
    <location>
        <begin position="715"/>
        <end position="818"/>
    </location>
</feature>
<feature type="compositionally biased region" description="Basic and acidic residues" evidence="1">
    <location>
        <begin position="352"/>
        <end position="368"/>
    </location>
</feature>
<feature type="region of interest" description="Disordered" evidence="1">
    <location>
        <begin position="952"/>
        <end position="972"/>
    </location>
</feature>
<feature type="region of interest" description="Disordered" evidence="1">
    <location>
        <begin position="986"/>
        <end position="1064"/>
    </location>
</feature>
<dbReference type="SUPFAM" id="SSF54001">
    <property type="entry name" value="Cysteine proteinases"/>
    <property type="match status" value="1"/>
</dbReference>
<dbReference type="InterPro" id="IPR003323">
    <property type="entry name" value="OTU_dom"/>
</dbReference>
<feature type="compositionally biased region" description="Polar residues" evidence="1">
    <location>
        <begin position="42"/>
        <end position="57"/>
    </location>
</feature>
<dbReference type="RefSeq" id="XP_003882058.1">
    <property type="nucleotide sequence ID" value="XM_003882009.1"/>
</dbReference>
<reference evidence="3" key="2">
    <citation type="submission" date="2011-03" db="EMBL/GenBank/DDBJ databases">
        <title>Comparative genomics and transcriptomics of Neospora caninum and Toxoplasma gondii.</title>
        <authorList>
            <person name="Reid A.J."/>
            <person name="Sohal A."/>
            <person name="Harris D."/>
            <person name="Quail M."/>
            <person name="Sanders M."/>
            <person name="Berriman M."/>
            <person name="Wastling J.M."/>
            <person name="Pain A."/>
        </authorList>
    </citation>
    <scope>NUCLEOTIDE SEQUENCE</scope>
    <source>
        <strain evidence="3">Liverpool</strain>
    </source>
</reference>
<dbReference type="VEuPathDB" id="ToxoDB:NCLIV_0181"/>
<dbReference type="PROSITE" id="PS50802">
    <property type="entry name" value="OTU"/>
    <property type="match status" value="1"/>
</dbReference>
<feature type="compositionally biased region" description="Low complexity" evidence="1">
    <location>
        <begin position="369"/>
        <end position="387"/>
    </location>
</feature>
<dbReference type="InParanoid" id="F0VE82"/>
<dbReference type="OMA" id="YIRQMAV"/>
<dbReference type="InterPro" id="IPR038765">
    <property type="entry name" value="Papain-like_cys_pep_sf"/>
</dbReference>
<dbReference type="Gene3D" id="3.90.70.80">
    <property type="match status" value="1"/>
</dbReference>
<dbReference type="eggNOG" id="KOG2605">
    <property type="taxonomic scope" value="Eukaryota"/>
</dbReference>
<proteinExistence type="predicted"/>
<evidence type="ECO:0000259" key="2">
    <source>
        <dbReference type="PROSITE" id="PS50802"/>
    </source>
</evidence>
<evidence type="ECO:0000256" key="1">
    <source>
        <dbReference type="SAM" id="MobiDB-lite"/>
    </source>
</evidence>
<feature type="region of interest" description="Disordered" evidence="1">
    <location>
        <begin position="28"/>
        <end position="387"/>
    </location>
</feature>
<dbReference type="EMBL" id="FR823387">
    <property type="protein sequence ID" value="CBZ52026.1"/>
    <property type="molecule type" value="Genomic_DNA"/>
</dbReference>
<dbReference type="Proteomes" id="UP000007494">
    <property type="component" value="Chromosome VI"/>
</dbReference>
<feature type="compositionally biased region" description="Basic and acidic residues" evidence="1">
    <location>
        <begin position="84"/>
        <end position="94"/>
    </location>
</feature>
<evidence type="ECO:0000313" key="3">
    <source>
        <dbReference type="EMBL" id="CBZ52026.1"/>
    </source>
</evidence>
<feature type="compositionally biased region" description="Polar residues" evidence="1">
    <location>
        <begin position="1205"/>
        <end position="1219"/>
    </location>
</feature>
<feature type="compositionally biased region" description="Basic and acidic residues" evidence="1">
    <location>
        <begin position="1050"/>
        <end position="1062"/>
    </location>
</feature>
<feature type="compositionally biased region" description="Polar residues" evidence="1">
    <location>
        <begin position="314"/>
        <end position="323"/>
    </location>
</feature>
<reference evidence="5" key="3">
    <citation type="journal article" date="2012" name="PLoS Pathog.">
        <title>Comparative genomics of the apicomplexan parasites Toxoplasma gondii and Neospora caninum: Coccidia differing in host range and transmission strategy.</title>
        <authorList>
            <person name="Reid A.J."/>
            <person name="Vermont S.J."/>
            <person name="Cotton J.A."/>
            <person name="Harris D."/>
            <person name="Hill-Cawthorne G.A."/>
            <person name="Konen-Waisman S."/>
            <person name="Latham S.M."/>
            <person name="Mourier T."/>
            <person name="Norton R."/>
            <person name="Quail M.A."/>
            <person name="Sanders M."/>
            <person name="Shanmugam D."/>
            <person name="Sohal A."/>
            <person name="Wasmuth J.D."/>
            <person name="Brunk B."/>
            <person name="Grigg M.E."/>
            <person name="Howard J.C."/>
            <person name="Parkinson J."/>
            <person name="Roos D.S."/>
            <person name="Trees A.J."/>
            <person name="Berriman M."/>
            <person name="Pain A."/>
            <person name="Wastling J.M."/>
        </authorList>
    </citation>
    <scope>NUCLEOTIDE SEQUENCE [LARGE SCALE GENOMIC DNA]</scope>
    <source>
        <strain evidence="5">Liverpool</strain>
    </source>
</reference>
<dbReference type="OrthoDB" id="331413at2759"/>
<feature type="compositionally biased region" description="Low complexity" evidence="1">
    <location>
        <begin position="95"/>
        <end position="111"/>
    </location>
</feature>
<reference evidence="3" key="1">
    <citation type="submission" date="2011-02" db="EMBL/GenBank/DDBJ databases">
        <authorList>
            <person name="Aslett M."/>
        </authorList>
    </citation>
    <scope>NUCLEOTIDE SEQUENCE</scope>
    <source>
        <strain evidence="3">Liverpool</strain>
    </source>
</reference>
<feature type="domain" description="OTU" evidence="2">
    <location>
        <begin position="410"/>
        <end position="542"/>
    </location>
</feature>
<feature type="region of interest" description="Disordered" evidence="1">
    <location>
        <begin position="1086"/>
        <end position="1135"/>
    </location>
</feature>
<feature type="compositionally biased region" description="Low complexity" evidence="1">
    <location>
        <begin position="999"/>
        <end position="1010"/>
    </location>
</feature>
<dbReference type="PANTHER" id="PTHR12419">
    <property type="entry name" value="OTU DOMAIN CONTAINING PROTEIN"/>
    <property type="match status" value="1"/>
</dbReference>